<keyword evidence="3" id="KW-1185">Reference proteome</keyword>
<dbReference type="AlphaFoldDB" id="A0A165K8S6"/>
<dbReference type="InterPro" id="IPR022137">
    <property type="entry name" value="Znf_prot_DUF3669"/>
</dbReference>
<reference evidence="2 3" key="1">
    <citation type="journal article" date="2016" name="Mol. Biol. Evol.">
        <title>Comparative Genomics of Early-Diverging Mushroom-Forming Fungi Provides Insights into the Origins of Lignocellulose Decay Capabilities.</title>
        <authorList>
            <person name="Nagy L.G."/>
            <person name="Riley R."/>
            <person name="Tritt A."/>
            <person name="Adam C."/>
            <person name="Daum C."/>
            <person name="Floudas D."/>
            <person name="Sun H."/>
            <person name="Yadav J.S."/>
            <person name="Pangilinan J."/>
            <person name="Larsson K.H."/>
            <person name="Matsuura K."/>
            <person name="Barry K."/>
            <person name="Labutti K."/>
            <person name="Kuo R."/>
            <person name="Ohm R.A."/>
            <person name="Bhattacharya S.S."/>
            <person name="Shirouzu T."/>
            <person name="Yoshinaga Y."/>
            <person name="Martin F.M."/>
            <person name="Grigoriev I.V."/>
            <person name="Hibbett D.S."/>
        </authorList>
    </citation>
    <scope>NUCLEOTIDE SEQUENCE [LARGE SCALE GENOMIC DNA]</scope>
    <source>
        <strain evidence="2 3">HHB12733</strain>
    </source>
</reference>
<name>A0A165K8S6_9BASI</name>
<feature type="domain" description="DUF3669" evidence="1">
    <location>
        <begin position="4"/>
        <end position="28"/>
    </location>
</feature>
<proteinExistence type="predicted"/>
<gene>
    <name evidence="2" type="ORF">CALCODRAFT_489338</name>
</gene>
<dbReference type="InParanoid" id="A0A165K8S6"/>
<evidence type="ECO:0000259" key="1">
    <source>
        <dbReference type="Pfam" id="PF12417"/>
    </source>
</evidence>
<dbReference type="Pfam" id="PF12417">
    <property type="entry name" value="DUF3669"/>
    <property type="match status" value="1"/>
</dbReference>
<evidence type="ECO:0000313" key="2">
    <source>
        <dbReference type="EMBL" id="KZT62829.1"/>
    </source>
</evidence>
<sequence>MRAFSKTSQDIQQLVKAYFQNDPYFPHARDSDPLFPSLKEGYLNACGGFIEDGRA</sequence>
<dbReference type="EMBL" id="KV423914">
    <property type="protein sequence ID" value="KZT62829.1"/>
    <property type="molecule type" value="Genomic_DNA"/>
</dbReference>
<dbReference type="OrthoDB" id="2993351at2759"/>
<organism evidence="2 3">
    <name type="scientific">Calocera cornea HHB12733</name>
    <dbReference type="NCBI Taxonomy" id="1353952"/>
    <lineage>
        <taxon>Eukaryota</taxon>
        <taxon>Fungi</taxon>
        <taxon>Dikarya</taxon>
        <taxon>Basidiomycota</taxon>
        <taxon>Agaricomycotina</taxon>
        <taxon>Dacrymycetes</taxon>
        <taxon>Dacrymycetales</taxon>
        <taxon>Dacrymycetaceae</taxon>
        <taxon>Calocera</taxon>
    </lineage>
</organism>
<evidence type="ECO:0000313" key="3">
    <source>
        <dbReference type="Proteomes" id="UP000076842"/>
    </source>
</evidence>
<protein>
    <recommendedName>
        <fullName evidence="1">DUF3669 domain-containing protein</fullName>
    </recommendedName>
</protein>
<accession>A0A165K8S6</accession>
<dbReference type="Proteomes" id="UP000076842">
    <property type="component" value="Unassembled WGS sequence"/>
</dbReference>